<proteinExistence type="predicted"/>
<dbReference type="RefSeq" id="WP_129864407.1">
    <property type="nucleotide sequence ID" value="NZ_RYUM01000012.1"/>
</dbReference>
<organism evidence="2 3">
    <name type="scientific">Bifidobacterium pseudolongum subsp. globosum</name>
    <dbReference type="NCBI Taxonomy" id="1690"/>
    <lineage>
        <taxon>Bacteria</taxon>
        <taxon>Bacillati</taxon>
        <taxon>Actinomycetota</taxon>
        <taxon>Actinomycetes</taxon>
        <taxon>Bifidobacteriales</taxon>
        <taxon>Bifidobacteriaceae</taxon>
        <taxon>Bifidobacterium</taxon>
    </lineage>
</organism>
<name>A0A4Q5A6T5_9BIFI</name>
<dbReference type="EMBL" id="RYUM01000012">
    <property type="protein sequence ID" value="RYQ18967.1"/>
    <property type="molecule type" value="Genomic_DNA"/>
</dbReference>
<evidence type="ECO:0000313" key="3">
    <source>
        <dbReference type="Proteomes" id="UP000291187"/>
    </source>
</evidence>
<dbReference type="AlphaFoldDB" id="A0A4Q5A6T5"/>
<keyword evidence="1" id="KW-0472">Membrane</keyword>
<protein>
    <submittedName>
        <fullName evidence="2">Uncharacterized protein</fullName>
    </submittedName>
</protein>
<evidence type="ECO:0000313" key="2">
    <source>
        <dbReference type="EMBL" id="RYQ18967.1"/>
    </source>
</evidence>
<keyword evidence="1" id="KW-0812">Transmembrane</keyword>
<feature type="transmembrane region" description="Helical" evidence="1">
    <location>
        <begin position="18"/>
        <end position="38"/>
    </location>
</feature>
<sequence length="73" mass="7925">MKHAHTPHLTCRQKEQKIVFCLTAAAASIVLALWGFAWTLDAASTGTLSVLHLGSLIGGMLMARVFTRIAYRA</sequence>
<reference evidence="2 3" key="1">
    <citation type="submission" date="2018-12" db="EMBL/GenBank/DDBJ databases">
        <title>Unveiling genomic diversity among members of the Bifidobacterium pseudolongum species, a widely distributed gut commensal of the animal kingdom.</title>
        <authorList>
            <person name="Lugli G.A."/>
            <person name="Duranti S."/>
            <person name="Albert K."/>
            <person name="Mancabelli L."/>
            <person name="Napoli S."/>
            <person name="Viappiani A."/>
            <person name="Anzalone R."/>
            <person name="Longhi G."/>
            <person name="Milani C."/>
            <person name="Turroni F."/>
            <person name="Alessandri G."/>
            <person name="Sela D.A."/>
            <person name="Van Sinderen D."/>
            <person name="Ventura M."/>
        </authorList>
    </citation>
    <scope>NUCLEOTIDE SEQUENCE [LARGE SCALE GENOMIC DNA]</scope>
    <source>
        <strain evidence="2 3">2071B</strain>
    </source>
</reference>
<gene>
    <name evidence="2" type="ORF">PG2071B_1088</name>
</gene>
<dbReference type="Proteomes" id="UP000291187">
    <property type="component" value="Unassembled WGS sequence"/>
</dbReference>
<evidence type="ECO:0000256" key="1">
    <source>
        <dbReference type="SAM" id="Phobius"/>
    </source>
</evidence>
<keyword evidence="1" id="KW-1133">Transmembrane helix</keyword>
<feature type="transmembrane region" description="Helical" evidence="1">
    <location>
        <begin position="50"/>
        <end position="71"/>
    </location>
</feature>
<accession>A0A4Q5A6T5</accession>
<comment type="caution">
    <text evidence="2">The sequence shown here is derived from an EMBL/GenBank/DDBJ whole genome shotgun (WGS) entry which is preliminary data.</text>
</comment>